<evidence type="ECO:0000256" key="1">
    <source>
        <dbReference type="ARBA" id="ARBA00001478"/>
    </source>
</evidence>
<sequence>MAPAALTLSRPLRVLSVASEMFPFVKTGGLGDVTASLPAALAPYNVETWTLLPGYPAILAAIAKVSSRSIDLGHVLGHPAHLQIAQINGQNLLVLNIPVLYDRPGNPYVTAEGYDWPDNDLRFAALARAAATIAQGGLEGYHPDIVQLHDWQAGLTAAYLHYDGDSPLHANGVSQRPRIVQTIHNLAFHGSFPLTDLPVLELPPQAAFIDGCEFHGRISFLKAGLFFSDWITTVSPTYAQEIQGNEWGMGFDGLLRTRSSALTGILNGVDINIWNPAHDPAVRFPYVVGDTIGRLSNKLALQAEFGLPQDRNAFLMGVVSRLTRQKGVDLLPDIMERLLVSNTQIIVVGEGERPLHRAFSALQRKFPRSFACHIGYSEELGHRLPSAVDTLLVPSRFEPCGLTQLCALRYGAVPIVSRVGGLADTVVDANDAAIGRGVGTGFLFSPIEGATLAATVERARRLFREDRKAWSQLQKNGAATDVSWHEKSAQYVRLFAKLAGVKIVEPKEPNVVRLSSTHEPNSMRGHAFGDKRQIARKPSIPPSTHRNRA</sequence>
<evidence type="ECO:0000256" key="9">
    <source>
        <dbReference type="SAM" id="MobiDB-lite"/>
    </source>
</evidence>
<evidence type="ECO:0000259" key="10">
    <source>
        <dbReference type="Pfam" id="PF00534"/>
    </source>
</evidence>
<evidence type="ECO:0000256" key="3">
    <source>
        <dbReference type="ARBA" id="ARBA00004964"/>
    </source>
</evidence>
<dbReference type="Pfam" id="PF08323">
    <property type="entry name" value="Glyco_transf_5"/>
    <property type="match status" value="1"/>
</dbReference>
<comment type="catalytic activity">
    <reaction evidence="1 8">
        <text>[(1-&gt;4)-alpha-D-glucosyl](n) + ADP-alpha-D-glucose = [(1-&gt;4)-alpha-D-glucosyl](n+1) + ADP + H(+)</text>
        <dbReference type="Rhea" id="RHEA:18189"/>
        <dbReference type="Rhea" id="RHEA-COMP:9584"/>
        <dbReference type="Rhea" id="RHEA-COMP:9587"/>
        <dbReference type="ChEBI" id="CHEBI:15378"/>
        <dbReference type="ChEBI" id="CHEBI:15444"/>
        <dbReference type="ChEBI" id="CHEBI:57498"/>
        <dbReference type="ChEBI" id="CHEBI:456216"/>
        <dbReference type="EC" id="2.4.1.21"/>
    </reaction>
</comment>
<reference evidence="12 13" key="1">
    <citation type="submission" date="2021-12" db="EMBL/GenBank/DDBJ databases">
        <title>Genome sequence of Acetobacter sicerae DmPark20a_162.</title>
        <authorList>
            <person name="Chaston J.M."/>
        </authorList>
    </citation>
    <scope>NUCLEOTIDE SEQUENCE [LARGE SCALE GENOMIC DNA]</scope>
    <source>
        <strain evidence="12 13">DmPark20a_162</strain>
    </source>
</reference>
<accession>A0ABS8VTK4</accession>
<organism evidence="12 13">
    <name type="scientific">Acetobacter sicerae</name>
    <dbReference type="NCBI Taxonomy" id="85325"/>
    <lineage>
        <taxon>Bacteria</taxon>
        <taxon>Pseudomonadati</taxon>
        <taxon>Pseudomonadota</taxon>
        <taxon>Alphaproteobacteria</taxon>
        <taxon>Acetobacterales</taxon>
        <taxon>Acetobacteraceae</taxon>
        <taxon>Acetobacter</taxon>
    </lineage>
</organism>
<feature type="domain" description="Starch synthase catalytic" evidence="11">
    <location>
        <begin position="13"/>
        <end position="256"/>
    </location>
</feature>
<keyword evidence="6 8" id="KW-0808">Transferase</keyword>
<evidence type="ECO:0000256" key="6">
    <source>
        <dbReference type="ARBA" id="ARBA00022679"/>
    </source>
</evidence>
<name>A0ABS8VTK4_9PROT</name>
<dbReference type="Proteomes" id="UP001521074">
    <property type="component" value="Unassembled WGS sequence"/>
</dbReference>
<dbReference type="NCBIfam" id="TIGR02095">
    <property type="entry name" value="glgA"/>
    <property type="match status" value="1"/>
</dbReference>
<dbReference type="GO" id="GO:0009011">
    <property type="term" value="F:alpha-1,4-glucan glucosyltransferase (ADP-glucose donor) activity"/>
    <property type="evidence" value="ECO:0007669"/>
    <property type="project" value="UniProtKB-EC"/>
</dbReference>
<dbReference type="NCBIfam" id="NF001899">
    <property type="entry name" value="PRK00654.1-2"/>
    <property type="match status" value="1"/>
</dbReference>
<dbReference type="PANTHER" id="PTHR45825">
    <property type="entry name" value="GRANULE-BOUND STARCH SYNTHASE 1, CHLOROPLASTIC/AMYLOPLASTIC"/>
    <property type="match status" value="1"/>
</dbReference>
<evidence type="ECO:0000256" key="4">
    <source>
        <dbReference type="ARBA" id="ARBA00010281"/>
    </source>
</evidence>
<gene>
    <name evidence="8 12" type="primary">glgA</name>
    <name evidence="12" type="ORF">LWC05_08915</name>
</gene>
<evidence type="ECO:0000313" key="12">
    <source>
        <dbReference type="EMBL" id="MCE0744000.1"/>
    </source>
</evidence>
<dbReference type="EMBL" id="JAJSOJ010000026">
    <property type="protein sequence ID" value="MCE0744000.1"/>
    <property type="molecule type" value="Genomic_DNA"/>
</dbReference>
<dbReference type="RefSeq" id="WP_232877633.1">
    <property type="nucleotide sequence ID" value="NZ_JAJSOJ010000026.1"/>
</dbReference>
<comment type="similarity">
    <text evidence="4 8">Belongs to the glycosyltransferase 1 family. Bacterial/plant glycogen synthase subfamily.</text>
</comment>
<dbReference type="PANTHER" id="PTHR45825:SF11">
    <property type="entry name" value="ALPHA AMYLASE DOMAIN-CONTAINING PROTEIN"/>
    <property type="match status" value="1"/>
</dbReference>
<dbReference type="Pfam" id="PF00534">
    <property type="entry name" value="Glycos_transf_1"/>
    <property type="match status" value="1"/>
</dbReference>
<dbReference type="EC" id="2.4.1.21" evidence="8"/>
<comment type="pathway">
    <text evidence="3 8">Glycan biosynthesis; glycogen biosynthesis.</text>
</comment>
<feature type="region of interest" description="Disordered" evidence="9">
    <location>
        <begin position="515"/>
        <end position="549"/>
    </location>
</feature>
<dbReference type="InterPro" id="IPR011835">
    <property type="entry name" value="GS/SS"/>
</dbReference>
<keyword evidence="7 8" id="KW-0320">Glycogen biosynthesis</keyword>
<evidence type="ECO:0000256" key="8">
    <source>
        <dbReference type="HAMAP-Rule" id="MF_00484"/>
    </source>
</evidence>
<evidence type="ECO:0000256" key="5">
    <source>
        <dbReference type="ARBA" id="ARBA00022676"/>
    </source>
</evidence>
<feature type="domain" description="Glycosyl transferase family 1" evidence="10">
    <location>
        <begin position="311"/>
        <end position="460"/>
    </location>
</feature>
<evidence type="ECO:0000256" key="2">
    <source>
        <dbReference type="ARBA" id="ARBA00002764"/>
    </source>
</evidence>
<dbReference type="HAMAP" id="MF_00484">
    <property type="entry name" value="Glycogen_synth"/>
    <property type="match status" value="1"/>
</dbReference>
<comment type="caution">
    <text evidence="12">The sequence shown here is derived from an EMBL/GenBank/DDBJ whole genome shotgun (WGS) entry which is preliminary data.</text>
</comment>
<feature type="binding site" evidence="8">
    <location>
        <position position="26"/>
    </location>
    <ligand>
        <name>ADP-alpha-D-glucose</name>
        <dbReference type="ChEBI" id="CHEBI:57498"/>
    </ligand>
</feature>
<dbReference type="SUPFAM" id="SSF53756">
    <property type="entry name" value="UDP-Glycosyltransferase/glycogen phosphorylase"/>
    <property type="match status" value="1"/>
</dbReference>
<evidence type="ECO:0000256" key="7">
    <source>
        <dbReference type="ARBA" id="ARBA00023056"/>
    </source>
</evidence>
<dbReference type="InterPro" id="IPR013534">
    <property type="entry name" value="Starch_synth_cat_dom"/>
</dbReference>
<proteinExistence type="inferred from homology"/>
<protein>
    <recommendedName>
        <fullName evidence="8">Glycogen synthase</fullName>
        <ecNumber evidence="8">2.4.1.21</ecNumber>
    </recommendedName>
    <alternativeName>
        <fullName evidence="8">Starch [bacterial glycogen] synthase</fullName>
    </alternativeName>
</protein>
<dbReference type="InterPro" id="IPR001296">
    <property type="entry name" value="Glyco_trans_1"/>
</dbReference>
<dbReference type="Gene3D" id="3.40.50.2000">
    <property type="entry name" value="Glycogen Phosphorylase B"/>
    <property type="match status" value="2"/>
</dbReference>
<evidence type="ECO:0000259" key="11">
    <source>
        <dbReference type="Pfam" id="PF08323"/>
    </source>
</evidence>
<keyword evidence="13" id="KW-1185">Reference proteome</keyword>
<dbReference type="CDD" id="cd03791">
    <property type="entry name" value="GT5_Glycogen_synthase_DULL1-like"/>
    <property type="match status" value="1"/>
</dbReference>
<comment type="function">
    <text evidence="2 8">Synthesizes alpha-1,4-glucan chains using ADP-glucose.</text>
</comment>
<evidence type="ECO:0000313" key="13">
    <source>
        <dbReference type="Proteomes" id="UP001521074"/>
    </source>
</evidence>
<keyword evidence="5 8" id="KW-0328">Glycosyltransferase</keyword>